<gene>
    <name evidence="2" type="ORF">OQ279_09460</name>
</gene>
<evidence type="ECO:0000313" key="2">
    <source>
        <dbReference type="EMBL" id="MCX2838379.1"/>
    </source>
</evidence>
<evidence type="ECO:0000313" key="3">
    <source>
        <dbReference type="Proteomes" id="UP001148482"/>
    </source>
</evidence>
<dbReference type="AlphaFoldDB" id="A0A9X3CXA7"/>
<keyword evidence="3" id="KW-1185">Reference proteome</keyword>
<sequence>MKKVIFLLLLFTLPAGAQELIFQSPLTQTSPEVFPSQFEEIDRILYFDSHSITITTVTSEGMEFESFDIQEISSLEQGLFFFCLTGNEEKITIIIPHQEKIEIIDLYRRSPETGEELCVRFHVD</sequence>
<dbReference type="Proteomes" id="UP001148482">
    <property type="component" value="Unassembled WGS sequence"/>
</dbReference>
<reference evidence="2" key="1">
    <citation type="submission" date="2022-11" db="EMBL/GenBank/DDBJ databases">
        <title>Salinimicrobium profundisediminis sp. nov., isolated from deep-sea sediment of the Mariana Trench.</title>
        <authorList>
            <person name="Fu H."/>
        </authorList>
    </citation>
    <scope>NUCLEOTIDE SEQUENCE</scope>
    <source>
        <strain evidence="2">MT39</strain>
    </source>
</reference>
<organism evidence="2 3">
    <name type="scientific">Salinimicrobium profundisediminis</name>
    <dbReference type="NCBI Taxonomy" id="2994553"/>
    <lineage>
        <taxon>Bacteria</taxon>
        <taxon>Pseudomonadati</taxon>
        <taxon>Bacteroidota</taxon>
        <taxon>Flavobacteriia</taxon>
        <taxon>Flavobacteriales</taxon>
        <taxon>Flavobacteriaceae</taxon>
        <taxon>Salinimicrobium</taxon>
    </lineage>
</organism>
<comment type="caution">
    <text evidence="2">The sequence shown here is derived from an EMBL/GenBank/DDBJ whole genome shotgun (WGS) entry which is preliminary data.</text>
</comment>
<accession>A0A9X3CXA7</accession>
<proteinExistence type="predicted"/>
<name>A0A9X3CXA7_9FLAO</name>
<dbReference type="EMBL" id="JAPJDA010000013">
    <property type="protein sequence ID" value="MCX2838379.1"/>
    <property type="molecule type" value="Genomic_DNA"/>
</dbReference>
<feature type="chain" id="PRO_5040888876" evidence="1">
    <location>
        <begin position="18"/>
        <end position="124"/>
    </location>
</feature>
<protein>
    <submittedName>
        <fullName evidence="2">Uncharacterized protein</fullName>
    </submittedName>
</protein>
<dbReference type="RefSeq" id="WP_266069632.1">
    <property type="nucleotide sequence ID" value="NZ_JAPJDA010000013.1"/>
</dbReference>
<feature type="signal peptide" evidence="1">
    <location>
        <begin position="1"/>
        <end position="17"/>
    </location>
</feature>
<keyword evidence="1" id="KW-0732">Signal</keyword>
<evidence type="ECO:0000256" key="1">
    <source>
        <dbReference type="SAM" id="SignalP"/>
    </source>
</evidence>